<protein>
    <submittedName>
        <fullName evidence="2">Uncharacterized protein</fullName>
    </submittedName>
</protein>
<name>A0ABN1QAT5_9ACTN</name>
<evidence type="ECO:0000313" key="2">
    <source>
        <dbReference type="EMBL" id="GAA0939815.1"/>
    </source>
</evidence>
<accession>A0ABN1QAT5</accession>
<evidence type="ECO:0000256" key="1">
    <source>
        <dbReference type="SAM" id="MobiDB-lite"/>
    </source>
</evidence>
<reference evidence="2 3" key="1">
    <citation type="journal article" date="2019" name="Int. J. Syst. Evol. Microbiol.">
        <title>The Global Catalogue of Microorganisms (GCM) 10K type strain sequencing project: providing services to taxonomists for standard genome sequencing and annotation.</title>
        <authorList>
            <consortium name="The Broad Institute Genomics Platform"/>
            <consortium name="The Broad Institute Genome Sequencing Center for Infectious Disease"/>
            <person name="Wu L."/>
            <person name="Ma J."/>
        </authorList>
    </citation>
    <scope>NUCLEOTIDE SEQUENCE [LARGE SCALE GENOMIC DNA]</scope>
    <source>
        <strain evidence="2 3">JCM 11444</strain>
    </source>
</reference>
<feature type="region of interest" description="Disordered" evidence="1">
    <location>
        <begin position="1"/>
        <end position="32"/>
    </location>
</feature>
<evidence type="ECO:0000313" key="3">
    <source>
        <dbReference type="Proteomes" id="UP001500418"/>
    </source>
</evidence>
<comment type="caution">
    <text evidence="2">The sequence shown here is derived from an EMBL/GenBank/DDBJ whole genome shotgun (WGS) entry which is preliminary data.</text>
</comment>
<organism evidence="2 3">
    <name type="scientific">Streptomyces rhizosphaericus</name>
    <dbReference type="NCBI Taxonomy" id="114699"/>
    <lineage>
        <taxon>Bacteria</taxon>
        <taxon>Bacillati</taxon>
        <taxon>Actinomycetota</taxon>
        <taxon>Actinomycetes</taxon>
        <taxon>Kitasatosporales</taxon>
        <taxon>Streptomycetaceae</taxon>
        <taxon>Streptomyces</taxon>
        <taxon>Streptomyces violaceusniger group</taxon>
    </lineage>
</organism>
<sequence>MQHLDARVVGGRDQLGDTPERTGLLGHGGQFGQRAVRPHHTALAFDGEQGAAFRPEQFHEVFAGARGHGAGE</sequence>
<dbReference type="EMBL" id="BAAAID010000037">
    <property type="protein sequence ID" value="GAA0939815.1"/>
    <property type="molecule type" value="Genomic_DNA"/>
</dbReference>
<dbReference type="Proteomes" id="UP001500418">
    <property type="component" value="Unassembled WGS sequence"/>
</dbReference>
<keyword evidence="3" id="KW-1185">Reference proteome</keyword>
<gene>
    <name evidence="2" type="ORF">GCM10009575_053700</name>
</gene>
<proteinExistence type="predicted"/>